<keyword evidence="2" id="KW-0560">Oxidoreductase</keyword>
<comment type="caution">
    <text evidence="2">The sequence shown here is derived from an EMBL/GenBank/DDBJ whole genome shotgun (WGS) entry which is preliminary data.</text>
</comment>
<dbReference type="PANTHER" id="PTHR12463:SF1">
    <property type="entry name" value="2-OXOGLUTARATE AND FE-DEPENDENT OXYGENASE FAMILY PROTEIN"/>
    <property type="match status" value="1"/>
</dbReference>
<reference evidence="2 3" key="1">
    <citation type="submission" date="2021-07" db="EMBL/GenBank/DDBJ databases">
        <authorList>
            <person name="So Y."/>
        </authorList>
    </citation>
    <scope>NUCLEOTIDE SEQUENCE [LARGE SCALE GENOMIC DNA]</scope>
    <source>
        <strain evidence="2 3">HJA6</strain>
    </source>
</reference>
<organism evidence="2 3">
    <name type="scientific">Roseomonas alba</name>
    <dbReference type="NCBI Taxonomy" id="2846776"/>
    <lineage>
        <taxon>Bacteria</taxon>
        <taxon>Pseudomonadati</taxon>
        <taxon>Pseudomonadota</taxon>
        <taxon>Alphaproteobacteria</taxon>
        <taxon>Acetobacterales</taxon>
        <taxon>Roseomonadaceae</taxon>
        <taxon>Roseomonas</taxon>
    </lineage>
</organism>
<proteinExistence type="predicted"/>
<sequence length="187" mass="20838">MMDLFGTAVLPGLSTEDDLVTPEEERALIAAIDAMDLSPFRFQGWEGKRLTASFGWTYDFDAGRLSQGEPLPAWLRPFRDRAARFAGLPVGALVQALLIRYGPGAGIGWHKDRPVFNQVVGLSLGAAAVMRFRRRRGAGFERANLPLEPRGAYHLSGEARHDWEHSIAEMNRPRWSVTFRSLADQTS</sequence>
<evidence type="ECO:0000313" key="2">
    <source>
        <dbReference type="EMBL" id="MBW6399366.1"/>
    </source>
</evidence>
<name>A0ABS7AAR6_9PROT</name>
<keyword evidence="2" id="KW-0223">Dioxygenase</keyword>
<evidence type="ECO:0000313" key="3">
    <source>
        <dbReference type="Proteomes" id="UP001196565"/>
    </source>
</evidence>
<dbReference type="Gene3D" id="2.60.120.590">
    <property type="entry name" value="Alpha-ketoglutarate-dependent dioxygenase AlkB-like"/>
    <property type="match status" value="1"/>
</dbReference>
<evidence type="ECO:0000259" key="1">
    <source>
        <dbReference type="PROSITE" id="PS51471"/>
    </source>
</evidence>
<gene>
    <name evidence="2" type="ORF">KPL78_16020</name>
</gene>
<keyword evidence="3" id="KW-1185">Reference proteome</keyword>
<dbReference type="GO" id="GO:0051213">
    <property type="term" value="F:dioxygenase activity"/>
    <property type="evidence" value="ECO:0007669"/>
    <property type="project" value="UniProtKB-KW"/>
</dbReference>
<protein>
    <submittedName>
        <fullName evidence="2">Alpha-ketoglutarate-dependent dioxygenase AlkB</fullName>
    </submittedName>
</protein>
<dbReference type="PROSITE" id="PS51471">
    <property type="entry name" value="FE2OG_OXY"/>
    <property type="match status" value="1"/>
</dbReference>
<feature type="domain" description="Fe2OG dioxygenase" evidence="1">
    <location>
        <begin position="92"/>
        <end position="183"/>
    </location>
</feature>
<dbReference type="Pfam" id="PF13532">
    <property type="entry name" value="2OG-FeII_Oxy_2"/>
    <property type="match status" value="1"/>
</dbReference>
<dbReference type="EMBL" id="JAHYBZ010000005">
    <property type="protein sequence ID" value="MBW6399366.1"/>
    <property type="molecule type" value="Genomic_DNA"/>
</dbReference>
<dbReference type="RefSeq" id="WP_219763973.1">
    <property type="nucleotide sequence ID" value="NZ_JAHYBZ010000005.1"/>
</dbReference>
<dbReference type="InterPro" id="IPR037151">
    <property type="entry name" value="AlkB-like_sf"/>
</dbReference>
<dbReference type="InterPro" id="IPR027450">
    <property type="entry name" value="AlkB-like"/>
</dbReference>
<dbReference type="InterPro" id="IPR005123">
    <property type="entry name" value="Oxoglu/Fe-dep_dioxygenase_dom"/>
</dbReference>
<dbReference type="SUPFAM" id="SSF51197">
    <property type="entry name" value="Clavaminate synthase-like"/>
    <property type="match status" value="1"/>
</dbReference>
<accession>A0ABS7AAR6</accession>
<dbReference type="Proteomes" id="UP001196565">
    <property type="component" value="Unassembled WGS sequence"/>
</dbReference>
<dbReference type="PANTHER" id="PTHR12463">
    <property type="entry name" value="OXYGENASE-RELATED"/>
    <property type="match status" value="1"/>
</dbReference>
<dbReference type="InterPro" id="IPR032857">
    <property type="entry name" value="ALKBH4"/>
</dbReference>